<evidence type="ECO:0000256" key="1">
    <source>
        <dbReference type="SAM" id="MobiDB-lite"/>
    </source>
</evidence>
<keyword evidence="3" id="KW-1185">Reference proteome</keyword>
<dbReference type="RefSeq" id="WP_342677587.1">
    <property type="nucleotide sequence ID" value="NZ_JBCGCU010000006.1"/>
</dbReference>
<evidence type="ECO:0000313" key="2">
    <source>
        <dbReference type="EMBL" id="MEM0515162.1"/>
    </source>
</evidence>
<reference evidence="2 3" key="1">
    <citation type="submission" date="2024-03" db="EMBL/GenBank/DDBJ databases">
        <title>Pseudoalteromonas qingdaonensis sp. nov., isolated from the intestines of marine benthic organisms.</title>
        <authorList>
            <person name="Lin X."/>
            <person name="Fang S."/>
            <person name="Hu X."/>
        </authorList>
    </citation>
    <scope>NUCLEOTIDE SEQUENCE [LARGE SCALE GENOMIC DNA]</scope>
    <source>
        <strain evidence="2 3">YIC-827</strain>
    </source>
</reference>
<proteinExistence type="predicted"/>
<feature type="region of interest" description="Disordered" evidence="1">
    <location>
        <begin position="560"/>
        <end position="579"/>
    </location>
</feature>
<comment type="caution">
    <text evidence="2">The sequence shown here is derived from an EMBL/GenBank/DDBJ whole genome shotgun (WGS) entry which is preliminary data.</text>
</comment>
<organism evidence="2 3">
    <name type="scientific">Pseudoalteromonas qingdaonensis</name>
    <dbReference type="NCBI Taxonomy" id="3131913"/>
    <lineage>
        <taxon>Bacteria</taxon>
        <taxon>Pseudomonadati</taxon>
        <taxon>Pseudomonadota</taxon>
        <taxon>Gammaproteobacteria</taxon>
        <taxon>Alteromonadales</taxon>
        <taxon>Pseudoalteromonadaceae</taxon>
        <taxon>Pseudoalteromonas</taxon>
    </lineage>
</organism>
<evidence type="ECO:0000313" key="3">
    <source>
        <dbReference type="Proteomes" id="UP001447008"/>
    </source>
</evidence>
<protein>
    <recommendedName>
        <fullName evidence="4">DUF3352 domain-containing protein</fullName>
    </recommendedName>
</protein>
<name>A0ABU9MV46_9GAMM</name>
<sequence>MKKVLIGAAVVAALGVGVYYQQSNQSSAKIELAQLDYVPADTVFFASQLTPFPYEQYAKLLPATQLSEEQRGQFSEITEALKQDGDNIAVFIAELLEKYEQAIATQSADKIWGFGSELRYLTYAVGLMPVARIELAEPDIFVNTVKEAADKAGISHEEKTLNNTAYTRFILEAEQGQSLELVLSVQGQWLTLTLNSDMVSSEDDLALALAAKKPTSSLASTGRLQAYADKYGWDGSSVNFIDNKALVSALVAEKPSRLGTMLDTFMSKAGKTNALDAVRTPGCKKDLPAIATKFPGLVWGTSDLEVTSSHANFDIDMIFESSDSDLLGALATLRGFIPKHVTDADDAILSLGYGIDVSKVGSLTNTLWTSFTQAEFECEPLLMAQEQAQGANPMAIAMATGMFAGVKGVSVTINDLDLDLTNPHAPDIKQFSGLFTLSADDPMTLINTAKSLVPHMAGVNVPSDGSPVSVNELLEMGMKHDLDVKLAVKGNHITLYTGEQAEQQAGALQNEALEANGLLGMTVKLAPLMKIVVAANEASGQETPPELKALAEQDISTSMTTDINGHGLQLSSSSHIRKN</sequence>
<gene>
    <name evidence="2" type="ORF">WCN91_06935</name>
</gene>
<dbReference type="Proteomes" id="UP001447008">
    <property type="component" value="Unassembled WGS sequence"/>
</dbReference>
<dbReference type="EMBL" id="JBCGCU010000006">
    <property type="protein sequence ID" value="MEM0515162.1"/>
    <property type="molecule type" value="Genomic_DNA"/>
</dbReference>
<evidence type="ECO:0008006" key="4">
    <source>
        <dbReference type="Google" id="ProtNLM"/>
    </source>
</evidence>
<accession>A0ABU9MV46</accession>